<organism evidence="2 3">
    <name type="scientific">Pycnococcus provasolii</name>
    <dbReference type="NCBI Taxonomy" id="41880"/>
    <lineage>
        <taxon>Eukaryota</taxon>
        <taxon>Viridiplantae</taxon>
        <taxon>Chlorophyta</taxon>
        <taxon>Pseudoscourfieldiophyceae</taxon>
        <taxon>Pseudoscourfieldiales</taxon>
        <taxon>Pycnococcaceae</taxon>
        <taxon>Pycnococcus</taxon>
    </lineage>
</organism>
<evidence type="ECO:0000313" key="3">
    <source>
        <dbReference type="Proteomes" id="UP000660262"/>
    </source>
</evidence>
<feature type="region of interest" description="Disordered" evidence="1">
    <location>
        <begin position="44"/>
        <end position="75"/>
    </location>
</feature>
<evidence type="ECO:0000313" key="2">
    <source>
        <dbReference type="EMBL" id="GHP01550.1"/>
    </source>
</evidence>
<reference evidence="2" key="1">
    <citation type="submission" date="2020-10" db="EMBL/GenBank/DDBJ databases">
        <title>Unveiling of a novel bifunctional photoreceptor, Dualchrome1, isolated from a cosmopolitan green alga.</title>
        <authorList>
            <person name="Suzuki S."/>
            <person name="Kawachi M."/>
        </authorList>
    </citation>
    <scope>NUCLEOTIDE SEQUENCE</scope>
    <source>
        <strain evidence="2">NIES 2893</strain>
    </source>
</reference>
<protein>
    <submittedName>
        <fullName evidence="2">Uncharacterized protein</fullName>
    </submittedName>
</protein>
<accession>A0A830H682</accession>
<dbReference type="Proteomes" id="UP000660262">
    <property type="component" value="Unassembled WGS sequence"/>
</dbReference>
<proteinExistence type="predicted"/>
<dbReference type="AlphaFoldDB" id="A0A830H682"/>
<keyword evidence="3" id="KW-1185">Reference proteome</keyword>
<name>A0A830H682_9CHLO</name>
<sequence length="116" mass="13291">MSPSRRTGLRALILWVLTIVAFFWAEAWRRTHELALVRVQEGDAQHATHTVMRVAIRDRPRPPPPPSRPPRHGPLFELQQDADRILDRLGGHLDAGESAEWRPHDMASHAGFRGRR</sequence>
<evidence type="ECO:0000256" key="1">
    <source>
        <dbReference type="SAM" id="MobiDB-lite"/>
    </source>
</evidence>
<feature type="compositionally biased region" description="Basic and acidic residues" evidence="1">
    <location>
        <begin position="95"/>
        <end position="107"/>
    </location>
</feature>
<gene>
    <name evidence="2" type="ORF">PPROV_000030600</name>
</gene>
<dbReference type="EMBL" id="BNJQ01000001">
    <property type="protein sequence ID" value="GHP01550.1"/>
    <property type="molecule type" value="Genomic_DNA"/>
</dbReference>
<feature type="region of interest" description="Disordered" evidence="1">
    <location>
        <begin position="95"/>
        <end position="116"/>
    </location>
</feature>
<comment type="caution">
    <text evidence="2">The sequence shown here is derived from an EMBL/GenBank/DDBJ whole genome shotgun (WGS) entry which is preliminary data.</text>
</comment>